<proteinExistence type="predicted"/>
<dbReference type="Pfam" id="PF13560">
    <property type="entry name" value="HTH_31"/>
    <property type="match status" value="1"/>
</dbReference>
<dbReference type="AlphaFoldDB" id="A0A255GKU2"/>
<dbReference type="PANTHER" id="PTHR35010">
    <property type="entry name" value="BLL4672 PROTEIN-RELATED"/>
    <property type="match status" value="1"/>
</dbReference>
<dbReference type="Pfam" id="PF17765">
    <property type="entry name" value="MLTR_LBD"/>
    <property type="match status" value="1"/>
</dbReference>
<dbReference type="OrthoDB" id="3212310at2"/>
<name>A0A255GKU2_9ACTN</name>
<feature type="domain" description="HTH cro/C1-type" evidence="2">
    <location>
        <begin position="20"/>
        <end position="92"/>
    </location>
</feature>
<dbReference type="SMART" id="SM00530">
    <property type="entry name" value="HTH_XRE"/>
    <property type="match status" value="1"/>
</dbReference>
<dbReference type="InterPro" id="IPR001387">
    <property type="entry name" value="Cro/C1-type_HTH"/>
</dbReference>
<gene>
    <name evidence="3" type="ORF">CGZ94_04510</name>
</gene>
<reference evidence="3 4" key="1">
    <citation type="submission" date="2017-07" db="EMBL/GenBank/DDBJ databases">
        <title>Draft whole genome sequences of clinical Proprionibacteriaceae strains.</title>
        <authorList>
            <person name="Bernier A.-M."/>
            <person name="Bernard K."/>
            <person name="Domingo M.-C."/>
        </authorList>
    </citation>
    <scope>NUCLEOTIDE SEQUENCE [LARGE SCALE GENOMIC DNA]</scope>
    <source>
        <strain evidence="3 4">NML 030167</strain>
    </source>
</reference>
<dbReference type="GO" id="GO:0003677">
    <property type="term" value="F:DNA binding"/>
    <property type="evidence" value="ECO:0007669"/>
    <property type="project" value="InterPro"/>
</dbReference>
<evidence type="ECO:0000259" key="2">
    <source>
        <dbReference type="SMART" id="SM00530"/>
    </source>
</evidence>
<dbReference type="Proteomes" id="UP000215896">
    <property type="component" value="Unassembled WGS sequence"/>
</dbReference>
<evidence type="ECO:0000256" key="1">
    <source>
        <dbReference type="SAM" id="MobiDB-lite"/>
    </source>
</evidence>
<feature type="compositionally biased region" description="Basic and acidic residues" evidence="1">
    <location>
        <begin position="1"/>
        <end position="16"/>
    </location>
</feature>
<protein>
    <recommendedName>
        <fullName evidence="2">HTH cro/C1-type domain-containing protein</fullName>
    </recommendedName>
</protein>
<dbReference type="Gene3D" id="1.10.260.40">
    <property type="entry name" value="lambda repressor-like DNA-binding domains"/>
    <property type="match status" value="1"/>
</dbReference>
<comment type="caution">
    <text evidence="3">The sequence shown here is derived from an EMBL/GenBank/DDBJ whole genome shotgun (WGS) entry which is preliminary data.</text>
</comment>
<accession>A0A255GKU2</accession>
<evidence type="ECO:0000313" key="4">
    <source>
        <dbReference type="Proteomes" id="UP000215896"/>
    </source>
</evidence>
<dbReference type="EMBL" id="NMVO01000003">
    <property type="protein sequence ID" value="OYO16447.1"/>
    <property type="molecule type" value="Genomic_DNA"/>
</dbReference>
<feature type="region of interest" description="Disordered" evidence="1">
    <location>
        <begin position="1"/>
        <end position="21"/>
    </location>
</feature>
<dbReference type="InterPro" id="IPR041413">
    <property type="entry name" value="MLTR_LBD"/>
</dbReference>
<keyword evidence="4" id="KW-1185">Reference proteome</keyword>
<dbReference type="InterPro" id="IPR010982">
    <property type="entry name" value="Lambda_DNA-bd_dom_sf"/>
</dbReference>
<dbReference type="Gene3D" id="3.30.450.180">
    <property type="match status" value="1"/>
</dbReference>
<organism evidence="3 4">
    <name type="scientific">Enemella evansiae</name>
    <dbReference type="NCBI Taxonomy" id="2016499"/>
    <lineage>
        <taxon>Bacteria</taxon>
        <taxon>Bacillati</taxon>
        <taxon>Actinomycetota</taxon>
        <taxon>Actinomycetes</taxon>
        <taxon>Propionibacteriales</taxon>
        <taxon>Propionibacteriaceae</taxon>
        <taxon>Enemella</taxon>
    </lineage>
</organism>
<dbReference type="PANTHER" id="PTHR35010:SF2">
    <property type="entry name" value="BLL4672 PROTEIN"/>
    <property type="match status" value="1"/>
</dbReference>
<evidence type="ECO:0000313" key="3">
    <source>
        <dbReference type="EMBL" id="OYO16447.1"/>
    </source>
</evidence>
<sequence>MGRMDDGRTDDQRSTELGRFLRSRRDRLTPAEVDLPGGPRRRVPGLRREEVAVLANVGTTWYTWLEQGRDVHASEQVLGSLADALLLNADERAHLFQLGGYPDRALTPGLNEVDERVHTLIDNLWPTPVVVTDNLTYAVAWNQTWRFMIDDTDRLPRESLNCTLLTFTEPGWREGYREFERHRAVSVAKLRASYSETMNDPRWPALLDRLHGCDGFTELWESGDVLREATGTKTIRSVHVGEVTYRALSLVAQEHRRLKLTVFQPADDDARRKLGELGSLITTGRLGGGLRVVS</sequence>